<dbReference type="EMBL" id="KQ977828">
    <property type="protein sequence ID" value="KYM99410.1"/>
    <property type="molecule type" value="Genomic_DNA"/>
</dbReference>
<accession>A0A151IF02</accession>
<sequence length="88" mass="10156">MLLVNSHILKMITMLKLSAEYNRRFIKGLRAGHSVTEIIRFFGYAKSIVYDIVTKFTALKQFNNCWCKRANNASNCRGGPLIQIIYIK</sequence>
<gene>
    <name evidence="1" type="ORF">ALC62_09841</name>
</gene>
<keyword evidence="2" id="KW-1185">Reference proteome</keyword>
<name>A0A151IF02_9HYME</name>
<dbReference type="Proteomes" id="UP000078542">
    <property type="component" value="Unassembled WGS sequence"/>
</dbReference>
<proteinExistence type="predicted"/>
<evidence type="ECO:0000313" key="1">
    <source>
        <dbReference type="EMBL" id="KYM99410.1"/>
    </source>
</evidence>
<evidence type="ECO:0000313" key="2">
    <source>
        <dbReference type="Proteomes" id="UP000078542"/>
    </source>
</evidence>
<dbReference type="AlphaFoldDB" id="A0A151IF02"/>
<organism evidence="1 2">
    <name type="scientific">Cyphomyrmex costatus</name>
    <dbReference type="NCBI Taxonomy" id="456900"/>
    <lineage>
        <taxon>Eukaryota</taxon>
        <taxon>Metazoa</taxon>
        <taxon>Ecdysozoa</taxon>
        <taxon>Arthropoda</taxon>
        <taxon>Hexapoda</taxon>
        <taxon>Insecta</taxon>
        <taxon>Pterygota</taxon>
        <taxon>Neoptera</taxon>
        <taxon>Endopterygota</taxon>
        <taxon>Hymenoptera</taxon>
        <taxon>Apocrita</taxon>
        <taxon>Aculeata</taxon>
        <taxon>Formicoidea</taxon>
        <taxon>Formicidae</taxon>
        <taxon>Myrmicinae</taxon>
        <taxon>Cyphomyrmex</taxon>
    </lineage>
</organism>
<reference evidence="1 2" key="1">
    <citation type="submission" date="2016-03" db="EMBL/GenBank/DDBJ databases">
        <title>Cyphomyrmex costatus WGS genome.</title>
        <authorList>
            <person name="Nygaard S."/>
            <person name="Hu H."/>
            <person name="Boomsma J."/>
            <person name="Zhang G."/>
        </authorList>
    </citation>
    <scope>NUCLEOTIDE SEQUENCE [LARGE SCALE GENOMIC DNA]</scope>
    <source>
        <strain evidence="1">MS0001</strain>
        <tissue evidence="1">Whole body</tissue>
    </source>
</reference>
<protein>
    <submittedName>
        <fullName evidence="1">Uncharacterized protein</fullName>
    </submittedName>
</protein>